<keyword evidence="2" id="KW-0732">Signal</keyword>
<name>A0A923I996_9BURK</name>
<gene>
    <name evidence="3" type="ORF">H8K47_11100</name>
</gene>
<feature type="region of interest" description="Disordered" evidence="1">
    <location>
        <begin position="35"/>
        <end position="62"/>
    </location>
</feature>
<accession>A0A923I996</accession>
<dbReference type="EMBL" id="JACOGG010000010">
    <property type="protein sequence ID" value="MBC3935908.1"/>
    <property type="molecule type" value="Genomic_DNA"/>
</dbReference>
<dbReference type="Gene3D" id="2.50.20.10">
    <property type="entry name" value="Lipoprotein localisation LolA/LolB/LppX"/>
    <property type="match status" value="1"/>
</dbReference>
<reference evidence="3" key="1">
    <citation type="submission" date="2020-08" db="EMBL/GenBank/DDBJ databases">
        <title>Novel species isolated from subtropical streams in China.</title>
        <authorList>
            <person name="Lu H."/>
        </authorList>
    </citation>
    <scope>NUCLEOTIDE SEQUENCE</scope>
    <source>
        <strain evidence="3">CY7W</strain>
    </source>
</reference>
<evidence type="ECO:0000256" key="2">
    <source>
        <dbReference type="SAM" id="SignalP"/>
    </source>
</evidence>
<proteinExistence type="predicted"/>
<evidence type="ECO:0000313" key="3">
    <source>
        <dbReference type="EMBL" id="MBC3935908.1"/>
    </source>
</evidence>
<sequence length="459" mass="51195">MKKIKTLVAVSVLCATHGAFAAEADKLGTELTPLGADKSGNKEGTIPAIGAPDTPKAGWSQGKNREDFWTHKGEKPLFTIDASNVDKYADKLSPAQVQMLKQTKGYHMDIYPSHRTCSAPDFVQANTKINATRGKIGSDGWSLEDAALPGVPFPLPKKGIEVLWNFLAGYQGVGVELKNGLTYISPRPGSTEPIKAGWSQINYFPWAKKGTTSPAGVDGYKQGFYYTYNTPAAFAGQGIVENLYFKKELEAFYYFTGQRRVRRLPAYAYDAPVIGFENQYPIDATNLYFGNPDRFDWKLLGKKEMYISYNNFKFNDGSIKPEDAFRENSINPALERYELHRVWVVEGTVKQGFRHSAPKKVMYFDEDSWNVAVGDDYDAQGKIWKLKENKILPVWELGGTCANTVLAMYDLIGGRYVADNVVFGAGAGRDMQWFAEAGNNPKLKDNFYTADNLKTISER</sequence>
<protein>
    <submittedName>
        <fullName evidence="3">DUF1329 domain-containing protein</fullName>
    </submittedName>
</protein>
<feature type="signal peptide" evidence="2">
    <location>
        <begin position="1"/>
        <end position="21"/>
    </location>
</feature>
<dbReference type="InterPro" id="IPR010752">
    <property type="entry name" value="DUF1329"/>
</dbReference>
<dbReference type="AlphaFoldDB" id="A0A923I996"/>
<feature type="chain" id="PRO_5037874067" evidence="2">
    <location>
        <begin position="22"/>
        <end position="459"/>
    </location>
</feature>
<keyword evidence="4" id="KW-1185">Reference proteome</keyword>
<dbReference type="Proteomes" id="UP000612361">
    <property type="component" value="Unassembled WGS sequence"/>
</dbReference>
<evidence type="ECO:0000256" key="1">
    <source>
        <dbReference type="SAM" id="MobiDB-lite"/>
    </source>
</evidence>
<evidence type="ECO:0000313" key="4">
    <source>
        <dbReference type="Proteomes" id="UP000612361"/>
    </source>
</evidence>
<comment type="caution">
    <text evidence="3">The sequence shown here is derived from an EMBL/GenBank/DDBJ whole genome shotgun (WGS) entry which is preliminary data.</text>
</comment>
<organism evidence="3 4">
    <name type="scientific">Undibacterium rugosum</name>
    <dbReference type="NCBI Taxonomy" id="2762291"/>
    <lineage>
        <taxon>Bacteria</taxon>
        <taxon>Pseudomonadati</taxon>
        <taxon>Pseudomonadota</taxon>
        <taxon>Betaproteobacteria</taxon>
        <taxon>Burkholderiales</taxon>
        <taxon>Oxalobacteraceae</taxon>
        <taxon>Undibacterium</taxon>
    </lineage>
</organism>
<dbReference type="Pfam" id="PF07044">
    <property type="entry name" value="DUF1329"/>
    <property type="match status" value="1"/>
</dbReference>